<evidence type="ECO:0000313" key="5">
    <source>
        <dbReference type="Proteomes" id="UP001501586"/>
    </source>
</evidence>
<feature type="compositionally biased region" description="Low complexity" evidence="1">
    <location>
        <begin position="337"/>
        <end position="361"/>
    </location>
</feature>
<dbReference type="InterPro" id="IPR002575">
    <property type="entry name" value="Aminoglycoside_PTrfase"/>
</dbReference>
<dbReference type="RefSeq" id="WP_236862720.1">
    <property type="nucleotide sequence ID" value="NZ_BAABAZ010000006.1"/>
</dbReference>
<accession>A0ABP8ELT0</accession>
<name>A0ABP8ELT0_9MICO</name>
<dbReference type="SUPFAM" id="SSF56112">
    <property type="entry name" value="Protein kinase-like (PK-like)"/>
    <property type="match status" value="1"/>
</dbReference>
<reference evidence="5" key="1">
    <citation type="journal article" date="2019" name="Int. J. Syst. Evol. Microbiol.">
        <title>The Global Catalogue of Microorganisms (GCM) 10K type strain sequencing project: providing services to taxonomists for standard genome sequencing and annotation.</title>
        <authorList>
            <consortium name="The Broad Institute Genomics Platform"/>
            <consortium name="The Broad Institute Genome Sequencing Center for Infectious Disease"/>
            <person name="Wu L."/>
            <person name="Ma J."/>
        </authorList>
    </citation>
    <scope>NUCLEOTIDE SEQUENCE [LARGE SCALE GENOMIC DNA]</scope>
    <source>
        <strain evidence="5">JCM 17458</strain>
    </source>
</reference>
<dbReference type="InterPro" id="IPR051678">
    <property type="entry name" value="AGP_Transferase"/>
</dbReference>
<keyword evidence="5" id="KW-1185">Reference proteome</keyword>
<dbReference type="PANTHER" id="PTHR21310:SF57">
    <property type="entry name" value="BLR2944 PROTEIN"/>
    <property type="match status" value="1"/>
</dbReference>
<dbReference type="InterPro" id="IPR011009">
    <property type="entry name" value="Kinase-like_dom_sf"/>
</dbReference>
<dbReference type="Pfam" id="PF19802">
    <property type="entry name" value="DUF6285"/>
    <property type="match status" value="1"/>
</dbReference>
<evidence type="ECO:0000259" key="3">
    <source>
        <dbReference type="Pfam" id="PF19802"/>
    </source>
</evidence>
<dbReference type="InterPro" id="IPR046252">
    <property type="entry name" value="DUF6285"/>
</dbReference>
<dbReference type="Pfam" id="PF01636">
    <property type="entry name" value="APH"/>
    <property type="match status" value="1"/>
</dbReference>
<dbReference type="Proteomes" id="UP001501586">
    <property type="component" value="Unassembled WGS sequence"/>
</dbReference>
<proteinExistence type="predicted"/>
<evidence type="ECO:0000259" key="2">
    <source>
        <dbReference type="Pfam" id="PF01636"/>
    </source>
</evidence>
<dbReference type="Gene3D" id="3.90.1200.10">
    <property type="match status" value="1"/>
</dbReference>
<dbReference type="EMBL" id="BAABAZ010000006">
    <property type="protein sequence ID" value="GAA4284737.1"/>
    <property type="molecule type" value="Genomic_DNA"/>
</dbReference>
<feature type="domain" description="DUF6285" evidence="3">
    <location>
        <begin position="400"/>
        <end position="477"/>
    </location>
</feature>
<gene>
    <name evidence="4" type="ORF">GCM10022261_22680</name>
</gene>
<dbReference type="PANTHER" id="PTHR21310">
    <property type="entry name" value="AMINOGLYCOSIDE PHOSPHOTRANSFERASE-RELATED-RELATED"/>
    <property type="match status" value="1"/>
</dbReference>
<evidence type="ECO:0008006" key="6">
    <source>
        <dbReference type="Google" id="ProtNLM"/>
    </source>
</evidence>
<evidence type="ECO:0000313" key="4">
    <source>
        <dbReference type="EMBL" id="GAA4284737.1"/>
    </source>
</evidence>
<dbReference type="Gene3D" id="3.30.200.20">
    <property type="entry name" value="Phosphorylase Kinase, domain 1"/>
    <property type="match status" value="1"/>
</dbReference>
<feature type="domain" description="Aminoglycoside phosphotransferase" evidence="2">
    <location>
        <begin position="31"/>
        <end position="282"/>
    </location>
</feature>
<dbReference type="InterPro" id="IPR041726">
    <property type="entry name" value="ACAD10_11_N"/>
</dbReference>
<dbReference type="CDD" id="cd05154">
    <property type="entry name" value="ACAD10_11_N-like"/>
    <property type="match status" value="1"/>
</dbReference>
<evidence type="ECO:0000256" key="1">
    <source>
        <dbReference type="SAM" id="MobiDB-lite"/>
    </source>
</evidence>
<organism evidence="4 5">
    <name type="scientific">Brevibacterium daeguense</name>
    <dbReference type="NCBI Taxonomy" id="909936"/>
    <lineage>
        <taxon>Bacteria</taxon>
        <taxon>Bacillati</taxon>
        <taxon>Actinomycetota</taxon>
        <taxon>Actinomycetes</taxon>
        <taxon>Micrococcales</taxon>
        <taxon>Brevibacteriaceae</taxon>
        <taxon>Brevibacterium</taxon>
    </lineage>
</organism>
<protein>
    <recommendedName>
        <fullName evidence="6">Aminoglycoside phosphotransferase (APT) family kinase protein</fullName>
    </recommendedName>
</protein>
<comment type="caution">
    <text evidence="4">The sequence shown here is derived from an EMBL/GenBank/DDBJ whole genome shotgun (WGS) entry which is preliminary data.</text>
</comment>
<feature type="region of interest" description="Disordered" evidence="1">
    <location>
        <begin position="337"/>
        <end position="362"/>
    </location>
</feature>
<sequence length="479" mass="51188">MKDMESAGHGGQGDLQRRLTQIVGVPIRELDVRPLAGGASRQLLKLTAQTPDGPRPAVLRADHEGDTQPKANFTEAAVLAAAGAAGVPCPRLLHDDTPGELIGTPGMLIEFVEGETIARRILRDERFAAARRALPADLARAAAAIHAIDPNSLSEAGLRELVDPVASLAEEYREIGIQRPVFDLALARLEDTRPENTTGTAVVHGDFRLGNLMVDESGLAAVLDWELAHLGDPDEDLGYLTMRAWRFGGPGEVAGLGDLDAFLDDYARASGRRPDTTAVRWWQARATLWWGIGTLRQMQRAHENHPNELELLAIGRRAAEQEHDLLQLLFPDSLPDPAEAGAAGAPRSAAGAPRSDRAAAANVDPLDPDDLFSAPCAAELLGALSRWIDRDVVSSDDAPSSFRGRVARNVVDLVGRQRELEPVATASSASALATLGFASEPELAAAIRSGAARDVDLLVPALDLITRFRLSASNPRYLG</sequence>